<gene>
    <name evidence="1" type="ORF">IHE45_03G091900</name>
</gene>
<reference evidence="2" key="1">
    <citation type="journal article" date="2022" name="Nat. Commun.">
        <title>Chromosome evolution and the genetic basis of agronomically important traits in greater yam.</title>
        <authorList>
            <person name="Bredeson J.V."/>
            <person name="Lyons J.B."/>
            <person name="Oniyinde I.O."/>
            <person name="Okereke N.R."/>
            <person name="Kolade O."/>
            <person name="Nnabue I."/>
            <person name="Nwadili C.O."/>
            <person name="Hribova E."/>
            <person name="Parker M."/>
            <person name="Nwogha J."/>
            <person name="Shu S."/>
            <person name="Carlson J."/>
            <person name="Kariba R."/>
            <person name="Muthemba S."/>
            <person name="Knop K."/>
            <person name="Barton G.J."/>
            <person name="Sherwood A.V."/>
            <person name="Lopez-Montes A."/>
            <person name="Asiedu R."/>
            <person name="Jamnadass R."/>
            <person name="Muchugi A."/>
            <person name="Goodstein D."/>
            <person name="Egesi C.N."/>
            <person name="Featherston J."/>
            <person name="Asfaw A."/>
            <person name="Simpson G.G."/>
            <person name="Dolezel J."/>
            <person name="Hendre P.S."/>
            <person name="Van Deynze A."/>
            <person name="Kumar P.L."/>
            <person name="Obidiegwu J.E."/>
            <person name="Bhattacharjee R."/>
            <person name="Rokhsar D.S."/>
        </authorList>
    </citation>
    <scope>NUCLEOTIDE SEQUENCE [LARGE SCALE GENOMIC DNA]</scope>
    <source>
        <strain evidence="2">cv. TDa95/00328</strain>
    </source>
</reference>
<proteinExistence type="predicted"/>
<comment type="caution">
    <text evidence="1">The sequence shown here is derived from an EMBL/GenBank/DDBJ whole genome shotgun (WGS) entry which is preliminary data.</text>
</comment>
<dbReference type="Proteomes" id="UP000827976">
    <property type="component" value="Chromosome 3"/>
</dbReference>
<accession>A0ACB7WN50</accession>
<evidence type="ECO:0000313" key="2">
    <source>
        <dbReference type="Proteomes" id="UP000827976"/>
    </source>
</evidence>
<dbReference type="EMBL" id="CM037013">
    <property type="protein sequence ID" value="KAH7689353.1"/>
    <property type="molecule type" value="Genomic_DNA"/>
</dbReference>
<protein>
    <submittedName>
        <fullName evidence="1">Ternary complex factor MIP1 leucine-zipper-containing protein</fullName>
    </submittedName>
</protein>
<keyword evidence="2" id="KW-1185">Reference proteome</keyword>
<name>A0ACB7WN50_DIOAL</name>
<organism evidence="1 2">
    <name type="scientific">Dioscorea alata</name>
    <name type="common">Purple yam</name>
    <dbReference type="NCBI Taxonomy" id="55571"/>
    <lineage>
        <taxon>Eukaryota</taxon>
        <taxon>Viridiplantae</taxon>
        <taxon>Streptophyta</taxon>
        <taxon>Embryophyta</taxon>
        <taxon>Tracheophyta</taxon>
        <taxon>Spermatophyta</taxon>
        <taxon>Magnoliopsida</taxon>
        <taxon>Liliopsida</taxon>
        <taxon>Dioscoreales</taxon>
        <taxon>Dioscoreaceae</taxon>
        <taxon>Dioscorea</taxon>
    </lineage>
</organism>
<evidence type="ECO:0000313" key="1">
    <source>
        <dbReference type="EMBL" id="KAH7689353.1"/>
    </source>
</evidence>
<sequence>MHVCRQRHSRSVSGLHQDVLSISPRLSTYNSKISLERKLHDRNSSFTEPMISGCNSSNSIGSSKDLIPKPTSELVNEIATLELEVINLERYLLSLYRTAFDQYRANSQLECIEESNQQKSKLHIEYLNSCEVNSDHQASRRSDSQCCKEIQKKRDIDIRHAGNISAHDLASTSNKSNTPFERDGPYKCETKSISSHRSLADHMGASLMDHVPNFPCRISEEIVRCIAAIYCKLSNHPPVQQTELPVSPTLSLSTSSTYSPQDPNDNWSPRCNFETTSSPPRLCNPYSNMIEVPNITVDEDKLDYASKMLNIFRSLIKQLEVVNPRKMKHEQQLAFWINIHNALVMHAFLAYGLHQNMMKSTFSILKAAYNIGGQSINAYDIQNSILRCQSHRPSTWLQALYTTAISFKKPNDKHSYELDHLEPLAHFALSSGAYSDPAVRVYTAKSVHQEMKQAREEFIQANIQIKNERKIILPKLLHYYTKDASLELPELLKIICDCLPLSQQKLIQRCLKGRTVEKCIEWSPYKTTFRFLLHRDLDKQKKSLHNIFQL</sequence>